<keyword evidence="3" id="KW-1185">Reference proteome</keyword>
<dbReference type="RefSeq" id="WP_054019874.1">
    <property type="nucleotide sequence ID" value="NZ_BBYR01000029.1"/>
</dbReference>
<evidence type="ECO:0000259" key="1">
    <source>
        <dbReference type="Pfam" id="PF08909"/>
    </source>
</evidence>
<proteinExistence type="predicted"/>
<evidence type="ECO:0000313" key="2">
    <source>
        <dbReference type="EMBL" id="GAP35840.1"/>
    </source>
</evidence>
<dbReference type="EMBL" id="BBYR01000029">
    <property type="protein sequence ID" value="GAP35840.1"/>
    <property type="molecule type" value="Genomic_DNA"/>
</dbReference>
<dbReference type="OrthoDB" id="212426at2"/>
<reference evidence="2 3" key="2">
    <citation type="journal article" date="2016" name="Science">
        <title>A bacterium that degrades and assimilates poly(ethylene terephthalate).</title>
        <authorList>
            <person name="Yoshida S."/>
            <person name="Hiraga K."/>
            <person name="Takehana T."/>
            <person name="Taniguchi I."/>
            <person name="Yamaji H."/>
            <person name="Maeda Y."/>
            <person name="Toyohara K."/>
            <person name="Miyamoto K."/>
            <person name="Kimura Y."/>
            <person name="Oda K."/>
        </authorList>
    </citation>
    <scope>NUCLEOTIDE SEQUENCE [LARGE SCALE GENOMIC DNA]</scope>
    <source>
        <strain evidence="3">NBRC 110686 / TISTR 2288 / 201-F6</strain>
    </source>
</reference>
<dbReference type="Pfam" id="PF08909">
    <property type="entry name" value="DUF1854"/>
    <property type="match status" value="1"/>
</dbReference>
<sequence>MHAPSPAPATAPAAALPWTLQRNAHGRLELSRDGAPPEEVTPVRAFPLAAPDEGLSLVGGDGHERLWIDRLDALPAAPRALLEAELAEAEFMPRITRIVAVSTFSTPSTWQLQTDRGDTTLVLEGEEDIRRLDGNALLVTDAQGIAFLIPDAKALDRGSRRLLERFL</sequence>
<name>A0A0K8P0Z2_PISS1</name>
<gene>
    <name evidence="2" type="ORF">ISF6_1613</name>
</gene>
<organism evidence="2 3">
    <name type="scientific">Piscinibacter sakaiensis</name>
    <name type="common">Ideonella sakaiensis</name>
    <dbReference type="NCBI Taxonomy" id="1547922"/>
    <lineage>
        <taxon>Bacteria</taxon>
        <taxon>Pseudomonadati</taxon>
        <taxon>Pseudomonadota</taxon>
        <taxon>Betaproteobacteria</taxon>
        <taxon>Burkholderiales</taxon>
        <taxon>Sphaerotilaceae</taxon>
        <taxon>Piscinibacter</taxon>
    </lineage>
</organism>
<protein>
    <submittedName>
        <fullName evidence="2">DUF1854 domain protein</fullName>
    </submittedName>
</protein>
<dbReference type="AlphaFoldDB" id="A0A0K8P0Z2"/>
<reference evidence="3" key="1">
    <citation type="submission" date="2015-07" db="EMBL/GenBank/DDBJ databases">
        <title>Discovery of a poly(ethylene terephthalate assimilation.</title>
        <authorList>
            <person name="Yoshida S."/>
            <person name="Hiraga K."/>
            <person name="Takehana T."/>
            <person name="Taniguchi I."/>
            <person name="Yamaji H."/>
            <person name="Maeda Y."/>
            <person name="Toyohara K."/>
            <person name="Miyamoto K."/>
            <person name="Kimura Y."/>
            <person name="Oda K."/>
        </authorList>
    </citation>
    <scope>NUCLEOTIDE SEQUENCE [LARGE SCALE GENOMIC DNA]</scope>
    <source>
        <strain evidence="3">NBRC 110686 / TISTR 2288 / 201-F6</strain>
    </source>
</reference>
<dbReference type="STRING" id="1547922.ISF6_1613"/>
<dbReference type="InterPro" id="IPR015005">
    <property type="entry name" value="DUF1854"/>
</dbReference>
<dbReference type="Proteomes" id="UP000037660">
    <property type="component" value="Unassembled WGS sequence"/>
</dbReference>
<evidence type="ECO:0000313" key="3">
    <source>
        <dbReference type="Proteomes" id="UP000037660"/>
    </source>
</evidence>
<feature type="domain" description="DUF1854" evidence="1">
    <location>
        <begin position="38"/>
        <end position="166"/>
    </location>
</feature>
<comment type="caution">
    <text evidence="2">The sequence shown here is derived from an EMBL/GenBank/DDBJ whole genome shotgun (WGS) entry which is preliminary data.</text>
</comment>
<accession>A0A0K8P0Z2</accession>